<feature type="transmembrane region" description="Helical" evidence="7">
    <location>
        <begin position="154"/>
        <end position="177"/>
    </location>
</feature>
<feature type="transmembrane region" description="Helical" evidence="7">
    <location>
        <begin position="68"/>
        <end position="92"/>
    </location>
</feature>
<feature type="transmembrane region" description="Helical" evidence="7">
    <location>
        <begin position="30"/>
        <end position="52"/>
    </location>
</feature>
<dbReference type="GO" id="GO:0005886">
    <property type="term" value="C:plasma membrane"/>
    <property type="evidence" value="ECO:0007669"/>
    <property type="project" value="UniProtKB-SubCell"/>
</dbReference>
<evidence type="ECO:0000256" key="1">
    <source>
        <dbReference type="ARBA" id="ARBA00004651"/>
    </source>
</evidence>
<evidence type="ECO:0000256" key="3">
    <source>
        <dbReference type="ARBA" id="ARBA00022475"/>
    </source>
</evidence>
<keyword evidence="5 7" id="KW-1133">Transmembrane helix</keyword>
<protein>
    <submittedName>
        <fullName evidence="9">EamA-like transporter family protein</fullName>
    </submittedName>
</protein>
<dbReference type="OrthoDB" id="3190463at2"/>
<dbReference type="STRING" id="334253.SAMN04487943_10769"/>
<keyword evidence="3" id="KW-1003">Cell membrane</keyword>
<feature type="transmembrane region" description="Helical" evidence="7">
    <location>
        <begin position="124"/>
        <end position="142"/>
    </location>
</feature>
<dbReference type="PANTHER" id="PTHR32322:SF18">
    <property type="entry name" value="S-ADENOSYLMETHIONINE_S-ADENOSYLHOMOCYSTEINE TRANSPORTER"/>
    <property type="match status" value="1"/>
</dbReference>
<dbReference type="Pfam" id="PF00892">
    <property type="entry name" value="EamA"/>
    <property type="match status" value="2"/>
</dbReference>
<evidence type="ECO:0000313" key="10">
    <source>
        <dbReference type="Proteomes" id="UP000198565"/>
    </source>
</evidence>
<evidence type="ECO:0000259" key="8">
    <source>
        <dbReference type="Pfam" id="PF00892"/>
    </source>
</evidence>
<evidence type="ECO:0000256" key="5">
    <source>
        <dbReference type="ARBA" id="ARBA00022989"/>
    </source>
</evidence>
<dbReference type="EMBL" id="FOTR01000007">
    <property type="protein sequence ID" value="SFM06260.1"/>
    <property type="molecule type" value="Genomic_DNA"/>
</dbReference>
<dbReference type="PANTHER" id="PTHR32322">
    <property type="entry name" value="INNER MEMBRANE TRANSPORTER"/>
    <property type="match status" value="1"/>
</dbReference>
<feature type="transmembrane region" description="Helical" evidence="7">
    <location>
        <begin position="215"/>
        <end position="235"/>
    </location>
</feature>
<accession>A0A1I4MT70</accession>
<dbReference type="InterPro" id="IPR037185">
    <property type="entry name" value="EmrE-like"/>
</dbReference>
<feature type="transmembrane region" description="Helical" evidence="7">
    <location>
        <begin position="189"/>
        <end position="209"/>
    </location>
</feature>
<evidence type="ECO:0000256" key="2">
    <source>
        <dbReference type="ARBA" id="ARBA00007362"/>
    </source>
</evidence>
<gene>
    <name evidence="9" type="ORF">SAMN04487943_10769</name>
</gene>
<evidence type="ECO:0000313" key="9">
    <source>
        <dbReference type="EMBL" id="SFM06260.1"/>
    </source>
</evidence>
<feature type="transmembrane region" description="Helical" evidence="7">
    <location>
        <begin position="98"/>
        <end position="117"/>
    </location>
</feature>
<organism evidence="9 10">
    <name type="scientific">Gracilibacillus orientalis</name>
    <dbReference type="NCBI Taxonomy" id="334253"/>
    <lineage>
        <taxon>Bacteria</taxon>
        <taxon>Bacillati</taxon>
        <taxon>Bacillota</taxon>
        <taxon>Bacilli</taxon>
        <taxon>Bacillales</taxon>
        <taxon>Bacillaceae</taxon>
        <taxon>Gracilibacillus</taxon>
    </lineage>
</organism>
<dbReference type="InterPro" id="IPR050638">
    <property type="entry name" value="AA-Vitamin_Transporters"/>
</dbReference>
<feature type="domain" description="EamA" evidence="8">
    <location>
        <begin position="156"/>
        <end position="287"/>
    </location>
</feature>
<feature type="domain" description="EamA" evidence="8">
    <location>
        <begin position="2"/>
        <end position="141"/>
    </location>
</feature>
<feature type="transmembrane region" description="Helical" evidence="7">
    <location>
        <begin position="272"/>
        <end position="289"/>
    </location>
</feature>
<keyword evidence="6 7" id="KW-0472">Membrane</keyword>
<proteinExistence type="inferred from homology"/>
<feature type="transmembrane region" description="Helical" evidence="7">
    <location>
        <begin position="244"/>
        <end position="266"/>
    </location>
</feature>
<dbReference type="RefSeq" id="WP_091484154.1">
    <property type="nucleotide sequence ID" value="NZ_FOTR01000007.1"/>
</dbReference>
<dbReference type="Proteomes" id="UP000198565">
    <property type="component" value="Unassembled WGS sequence"/>
</dbReference>
<dbReference type="AlphaFoldDB" id="A0A1I4MT70"/>
<sequence>MKKYLFLLLISLIWGSQFYFAEKVLDEVAPLTLAAIRSIVGAIALSIIAVFIKNPTHKKSNIAKSSKLYLLYASIALLEAVIPFFLVAWGQLRVSSSIASILIGTTPIWTILIVRVVSQKKLSFYQMTGVILGFIGIVFVFLPSLGANVFSNGIAGFVALLIAAISYASALVLMQYLPAESTVVSMRNILCIASIILIPITLIMENLTFTTLSTGHIIDLLILGVFQTGIVYWFYNILIHLEGAVFASFSNYFIPLIGVLLGSLILQESLSLYMIVGLFIIVFSIIISGKAKT</sequence>
<reference evidence="10" key="1">
    <citation type="submission" date="2016-10" db="EMBL/GenBank/DDBJ databases">
        <authorList>
            <person name="Varghese N."/>
            <person name="Submissions S."/>
        </authorList>
    </citation>
    <scope>NUCLEOTIDE SEQUENCE [LARGE SCALE GENOMIC DNA]</scope>
    <source>
        <strain evidence="10">CGMCC 1.4250</strain>
    </source>
</reference>
<keyword evidence="4 7" id="KW-0812">Transmembrane</keyword>
<comment type="similarity">
    <text evidence="2">Belongs to the EamA transporter family.</text>
</comment>
<evidence type="ECO:0000256" key="6">
    <source>
        <dbReference type="ARBA" id="ARBA00023136"/>
    </source>
</evidence>
<evidence type="ECO:0000256" key="4">
    <source>
        <dbReference type="ARBA" id="ARBA00022692"/>
    </source>
</evidence>
<name>A0A1I4MT70_9BACI</name>
<dbReference type="SUPFAM" id="SSF103481">
    <property type="entry name" value="Multidrug resistance efflux transporter EmrE"/>
    <property type="match status" value="2"/>
</dbReference>
<evidence type="ECO:0000256" key="7">
    <source>
        <dbReference type="SAM" id="Phobius"/>
    </source>
</evidence>
<comment type="subcellular location">
    <subcellularLocation>
        <location evidence="1">Cell membrane</location>
        <topology evidence="1">Multi-pass membrane protein</topology>
    </subcellularLocation>
</comment>
<keyword evidence="10" id="KW-1185">Reference proteome</keyword>
<dbReference type="InterPro" id="IPR000620">
    <property type="entry name" value="EamA_dom"/>
</dbReference>